<dbReference type="AlphaFoldDB" id="A0A1I5T1H5"/>
<name>A0A1I5T1H5_HYMAR</name>
<dbReference type="EMBL" id="FOXS01000001">
    <property type="protein sequence ID" value="SFP76895.1"/>
    <property type="molecule type" value="Genomic_DNA"/>
</dbReference>
<sequence>MQMGYTNLPPQVNGAGWFGGLLGLSRMVAGLVLATGLSTCGPDSTCLKSTGSIITERREVAPGLTHIVMFDNVDLRLVQDSLTYAEVRAGKNLIGDIGFNRQGYTLEISNSSTCNWLRSYNTPREVTLHLPRFRKILILGYGNVSTVGQFALDTVYFDLNGRGNFDLNVKARQLFIDQDDVGDVTVRGEATQLGLFLAGAGQLFAQGLATERCYFDLTRESYGSAYVRSSGNLGGRLKGEGSLYYSGSPSYIDIVVTGKGRVVPQ</sequence>
<dbReference type="InterPro" id="IPR021255">
    <property type="entry name" value="DUF2807"/>
</dbReference>
<dbReference type="Proteomes" id="UP000199029">
    <property type="component" value="Unassembled WGS sequence"/>
</dbReference>
<dbReference type="Gene3D" id="2.160.20.120">
    <property type="match status" value="1"/>
</dbReference>
<gene>
    <name evidence="2" type="ORF">SAMN04515668_0279</name>
</gene>
<evidence type="ECO:0000313" key="2">
    <source>
        <dbReference type="EMBL" id="SFP76895.1"/>
    </source>
</evidence>
<feature type="domain" description="Putative auto-transporter adhesin head GIN" evidence="1">
    <location>
        <begin position="65"/>
        <end position="249"/>
    </location>
</feature>
<proteinExistence type="predicted"/>
<dbReference type="Pfam" id="PF10988">
    <property type="entry name" value="DUF2807"/>
    <property type="match status" value="1"/>
</dbReference>
<protein>
    <submittedName>
        <fullName evidence="2">Putative auto-transporter adhesin, head GIN domain</fullName>
    </submittedName>
</protein>
<reference evidence="3" key="1">
    <citation type="submission" date="2016-10" db="EMBL/GenBank/DDBJ databases">
        <authorList>
            <person name="Varghese N."/>
            <person name="Submissions S."/>
        </authorList>
    </citation>
    <scope>NUCLEOTIDE SEQUENCE [LARGE SCALE GENOMIC DNA]</scope>
    <source>
        <strain evidence="3">OR362-8,ATCC BAA-1266,JCM 13504</strain>
    </source>
</reference>
<evidence type="ECO:0000313" key="3">
    <source>
        <dbReference type="Proteomes" id="UP000199029"/>
    </source>
</evidence>
<dbReference type="STRING" id="1227077.SAMN04515668_0279"/>
<evidence type="ECO:0000259" key="1">
    <source>
        <dbReference type="Pfam" id="PF10988"/>
    </source>
</evidence>
<accession>A0A1I5T1H5</accession>
<organism evidence="2 3">
    <name type="scientific">Hymenobacter arizonensis</name>
    <name type="common">Siccationidurans arizonensis</name>
    <dbReference type="NCBI Taxonomy" id="1227077"/>
    <lineage>
        <taxon>Bacteria</taxon>
        <taxon>Pseudomonadati</taxon>
        <taxon>Bacteroidota</taxon>
        <taxon>Cytophagia</taxon>
        <taxon>Cytophagales</taxon>
        <taxon>Hymenobacteraceae</taxon>
        <taxon>Hymenobacter</taxon>
    </lineage>
</organism>
<keyword evidence="3" id="KW-1185">Reference proteome</keyword>